<dbReference type="Proteomes" id="UP000321386">
    <property type="component" value="Unassembled WGS sequence"/>
</dbReference>
<keyword evidence="2" id="KW-1185">Reference proteome</keyword>
<proteinExistence type="predicted"/>
<keyword evidence="1" id="KW-0067">ATP-binding</keyword>
<protein>
    <submittedName>
        <fullName evidence="1">ATP-binding protein</fullName>
    </submittedName>
</protein>
<keyword evidence="1" id="KW-0547">Nucleotide-binding</keyword>
<evidence type="ECO:0000313" key="2">
    <source>
        <dbReference type="Proteomes" id="UP000321386"/>
    </source>
</evidence>
<accession>A0A510UQS2</accession>
<dbReference type="EMBL" id="BJUA01000003">
    <property type="protein sequence ID" value="GEK17008.1"/>
    <property type="molecule type" value="Genomic_DNA"/>
</dbReference>
<sequence>MADDGRNGVEITIGVQHVSREIVVESDQTADEVSAIVAAAIAGKPALELTDTKGRRVVVPTATLAYVELGAEAKPRVGFGSI</sequence>
<gene>
    <name evidence="1" type="ORF">CPE01_07410</name>
</gene>
<evidence type="ECO:0000313" key="1">
    <source>
        <dbReference type="EMBL" id="GEK17008.1"/>
    </source>
</evidence>
<dbReference type="InterPro" id="IPR021456">
    <property type="entry name" value="DUF3107"/>
</dbReference>
<comment type="caution">
    <text evidence="1">The sequence shown here is derived from an EMBL/GenBank/DDBJ whole genome shotgun (WGS) entry which is preliminary data.</text>
</comment>
<name>A0A510UQS2_9CELL</name>
<dbReference type="GO" id="GO:0005524">
    <property type="term" value="F:ATP binding"/>
    <property type="evidence" value="ECO:0007669"/>
    <property type="project" value="UniProtKB-KW"/>
</dbReference>
<organism evidence="1 2">
    <name type="scientific">Cellulomonas persica</name>
    <dbReference type="NCBI Taxonomy" id="76861"/>
    <lineage>
        <taxon>Bacteria</taxon>
        <taxon>Bacillati</taxon>
        <taxon>Actinomycetota</taxon>
        <taxon>Actinomycetes</taxon>
        <taxon>Micrococcales</taxon>
        <taxon>Cellulomonadaceae</taxon>
        <taxon>Cellulomonas</taxon>
    </lineage>
</organism>
<reference evidence="1 2" key="1">
    <citation type="submission" date="2019-07" db="EMBL/GenBank/DDBJ databases">
        <title>Whole genome shotgun sequence of Cellulomonas persica NBRC 101101.</title>
        <authorList>
            <person name="Hosoyama A."/>
            <person name="Uohara A."/>
            <person name="Ohji S."/>
            <person name="Ichikawa N."/>
        </authorList>
    </citation>
    <scope>NUCLEOTIDE SEQUENCE [LARGE SCALE GENOMIC DNA]</scope>
    <source>
        <strain evidence="1 2">NBRC 101101</strain>
    </source>
</reference>
<dbReference type="Pfam" id="PF11305">
    <property type="entry name" value="DUF3107"/>
    <property type="match status" value="1"/>
</dbReference>
<dbReference type="AlphaFoldDB" id="A0A510UQS2"/>